<keyword evidence="2" id="KW-1185">Reference proteome</keyword>
<dbReference type="AlphaFoldDB" id="A0A6G0TFG6"/>
<comment type="caution">
    <text evidence="1">The sequence shown here is derived from an EMBL/GenBank/DDBJ whole genome shotgun (WGS) entry which is preliminary data.</text>
</comment>
<protein>
    <submittedName>
        <fullName evidence="1">Uncharacterized protein</fullName>
    </submittedName>
</protein>
<proteinExistence type="predicted"/>
<sequence>MNVFQKCNNVISSHSKCLLWSSTKSSFSHILAFSCCSLTILSKTIFISTEVSTMFFFCNSLVSSDTVVLNFRLETCKSSWVRSNVSLCNLSKAVCKFRHSDCSDALRELKLSVNISNSLVLISQLFIYVLRSLFSFSKELTVLQYNWPHLYNWLSTEQSACPYPLGYPSRMNAASFSFLAVSYIFFEDCNCNRKSLTSVSQLPLIVVQLISLLSNDVAEYFLFIFTG</sequence>
<reference evidence="1 2" key="1">
    <citation type="submission" date="2019-08" db="EMBL/GenBank/DDBJ databases">
        <title>The genome of the soybean aphid Biotype 1, its phylome, world population structure and adaptation to the North American continent.</title>
        <authorList>
            <person name="Giordano R."/>
            <person name="Donthu R.K."/>
            <person name="Hernandez A.G."/>
            <person name="Wright C.L."/>
            <person name="Zimin A.V."/>
        </authorList>
    </citation>
    <scope>NUCLEOTIDE SEQUENCE [LARGE SCALE GENOMIC DNA]</scope>
    <source>
        <tissue evidence="1">Whole aphids</tissue>
    </source>
</reference>
<evidence type="ECO:0000313" key="1">
    <source>
        <dbReference type="EMBL" id="KAE9531684.1"/>
    </source>
</evidence>
<gene>
    <name evidence="1" type="ORF">AGLY_010890</name>
</gene>
<name>A0A6G0TFG6_APHGL</name>
<accession>A0A6G0TFG6</accession>
<dbReference type="Proteomes" id="UP000475862">
    <property type="component" value="Unassembled WGS sequence"/>
</dbReference>
<evidence type="ECO:0000313" key="2">
    <source>
        <dbReference type="Proteomes" id="UP000475862"/>
    </source>
</evidence>
<dbReference type="EMBL" id="VYZN01000041">
    <property type="protein sequence ID" value="KAE9531684.1"/>
    <property type="molecule type" value="Genomic_DNA"/>
</dbReference>
<organism evidence="1 2">
    <name type="scientific">Aphis glycines</name>
    <name type="common">Soybean aphid</name>
    <dbReference type="NCBI Taxonomy" id="307491"/>
    <lineage>
        <taxon>Eukaryota</taxon>
        <taxon>Metazoa</taxon>
        <taxon>Ecdysozoa</taxon>
        <taxon>Arthropoda</taxon>
        <taxon>Hexapoda</taxon>
        <taxon>Insecta</taxon>
        <taxon>Pterygota</taxon>
        <taxon>Neoptera</taxon>
        <taxon>Paraneoptera</taxon>
        <taxon>Hemiptera</taxon>
        <taxon>Sternorrhyncha</taxon>
        <taxon>Aphidomorpha</taxon>
        <taxon>Aphidoidea</taxon>
        <taxon>Aphididae</taxon>
        <taxon>Aphidini</taxon>
        <taxon>Aphis</taxon>
        <taxon>Aphis</taxon>
    </lineage>
</organism>
<dbReference type="PROSITE" id="PS51257">
    <property type="entry name" value="PROKAR_LIPOPROTEIN"/>
    <property type="match status" value="1"/>
</dbReference>